<reference evidence="2 3" key="1">
    <citation type="submission" date="2015-01" db="EMBL/GenBank/DDBJ databases">
        <title>Genome of allotetraploid Gossypium barbadense reveals genomic plasticity and fiber elongation in cotton evolution.</title>
        <authorList>
            <person name="Chen X."/>
            <person name="Liu X."/>
            <person name="Zhao B."/>
            <person name="Zheng H."/>
            <person name="Hu Y."/>
            <person name="Lu G."/>
            <person name="Yang C."/>
            <person name="Chen J."/>
            <person name="Shan C."/>
            <person name="Zhang L."/>
            <person name="Zhou Y."/>
            <person name="Wang L."/>
            <person name="Guo W."/>
            <person name="Bai Y."/>
            <person name="Ruan J."/>
            <person name="Shangguan X."/>
            <person name="Mao Y."/>
            <person name="Jiang J."/>
            <person name="Zhu Y."/>
            <person name="Lei J."/>
            <person name="Kang H."/>
            <person name="Chen S."/>
            <person name="He X."/>
            <person name="Wang R."/>
            <person name="Wang Y."/>
            <person name="Chen J."/>
            <person name="Wang L."/>
            <person name="Yu S."/>
            <person name="Wang B."/>
            <person name="Wei J."/>
            <person name="Song S."/>
            <person name="Lu X."/>
            <person name="Gao Z."/>
            <person name="Gu W."/>
            <person name="Deng X."/>
            <person name="Ma D."/>
            <person name="Wang S."/>
            <person name="Liang W."/>
            <person name="Fang L."/>
            <person name="Cai C."/>
            <person name="Zhu X."/>
            <person name="Zhou B."/>
            <person name="Zhang Y."/>
            <person name="Chen Z."/>
            <person name="Xu S."/>
            <person name="Zhu R."/>
            <person name="Wang S."/>
            <person name="Zhang T."/>
            <person name="Zhao G."/>
        </authorList>
    </citation>
    <scope>NUCLEOTIDE SEQUENCE [LARGE SCALE GENOMIC DNA]</scope>
    <source>
        <strain evidence="3">cv. Xinhai21</strain>
        <tissue evidence="2">Leaf</tissue>
    </source>
</reference>
<evidence type="ECO:0000313" key="3">
    <source>
        <dbReference type="Proteomes" id="UP000239757"/>
    </source>
</evidence>
<accession>A0A2P5XCC3</accession>
<evidence type="ECO:0000256" key="1">
    <source>
        <dbReference type="SAM" id="MobiDB-lite"/>
    </source>
</evidence>
<sequence length="385" mass="44128">MIQPTLQEISLKEVHKSFSSKGPVHEDRRLQIEELDEWRTHKPKTPDKPKLRQNKLNTSQNQLKVGDKVLLDAAEPHIVTTTPNEEIPITVLSIFPFGMVEVSHRTFKKSAIPASKKRKGASSSSGPTTKICHPFLQFPNGPQEELFQILRVQPLATGRCINWATVKQLQMADAIWVLLTTDPWKLFFGIIGSTYLELTIELYSTFHLQTVMTRYDDLGTAYIRRNSERRMNYMLSVATYISLPRSAGTLWPLAWPPHTITKRLKSTGIVNTHDVYFLWCMSQGHVIDLAYFIALEIQHQTERHRKGVISITPYVTRLAQHFGLLNTAAMRMIERHQGTYPPQYRLAQSIEEDTYEDISDDAPICQYLHISSPVPPREPSRDEDV</sequence>
<feature type="region of interest" description="Disordered" evidence="1">
    <location>
        <begin position="37"/>
        <end position="57"/>
    </location>
</feature>
<protein>
    <submittedName>
        <fullName evidence="2">Uncharacterized protein</fullName>
    </submittedName>
</protein>
<gene>
    <name evidence="2" type="ORF">GOBAR_AA19689</name>
</gene>
<organism evidence="2 3">
    <name type="scientific">Gossypium barbadense</name>
    <name type="common">Sea Island cotton</name>
    <name type="synonym">Hibiscus barbadensis</name>
    <dbReference type="NCBI Taxonomy" id="3634"/>
    <lineage>
        <taxon>Eukaryota</taxon>
        <taxon>Viridiplantae</taxon>
        <taxon>Streptophyta</taxon>
        <taxon>Embryophyta</taxon>
        <taxon>Tracheophyta</taxon>
        <taxon>Spermatophyta</taxon>
        <taxon>Magnoliopsida</taxon>
        <taxon>eudicotyledons</taxon>
        <taxon>Gunneridae</taxon>
        <taxon>Pentapetalae</taxon>
        <taxon>rosids</taxon>
        <taxon>malvids</taxon>
        <taxon>Malvales</taxon>
        <taxon>Malvaceae</taxon>
        <taxon>Malvoideae</taxon>
        <taxon>Gossypium</taxon>
    </lineage>
</organism>
<feature type="compositionally biased region" description="Basic and acidic residues" evidence="1">
    <location>
        <begin position="37"/>
        <end position="50"/>
    </location>
</feature>
<dbReference type="Proteomes" id="UP000239757">
    <property type="component" value="Unassembled WGS sequence"/>
</dbReference>
<evidence type="ECO:0000313" key="2">
    <source>
        <dbReference type="EMBL" id="PPS00977.1"/>
    </source>
</evidence>
<proteinExistence type="predicted"/>
<dbReference type="EMBL" id="KZ665197">
    <property type="protein sequence ID" value="PPS00977.1"/>
    <property type="molecule type" value="Genomic_DNA"/>
</dbReference>
<name>A0A2P5XCC3_GOSBA</name>
<dbReference type="AlphaFoldDB" id="A0A2P5XCC3"/>